<sequence length="135" mass="15364">MTTSDLSGMITSFEKTGQFEISPGRGRKFVGYVGLEDVAASIVEITPWFPVHNHESVAGAGFCAETTSRSCPIYIFDRVHAWRSRWPNHSLELSRTVLKRIVNYFGLVTWRVVILENFIAVSVHRIHEWLQIVSN</sequence>
<dbReference type="Proteomes" id="UP000499080">
    <property type="component" value="Unassembled WGS sequence"/>
</dbReference>
<dbReference type="AlphaFoldDB" id="A0A4Y2CLG5"/>
<organism evidence="1 2">
    <name type="scientific">Araneus ventricosus</name>
    <name type="common">Orbweaver spider</name>
    <name type="synonym">Epeira ventricosa</name>
    <dbReference type="NCBI Taxonomy" id="182803"/>
    <lineage>
        <taxon>Eukaryota</taxon>
        <taxon>Metazoa</taxon>
        <taxon>Ecdysozoa</taxon>
        <taxon>Arthropoda</taxon>
        <taxon>Chelicerata</taxon>
        <taxon>Arachnida</taxon>
        <taxon>Araneae</taxon>
        <taxon>Araneomorphae</taxon>
        <taxon>Entelegynae</taxon>
        <taxon>Araneoidea</taxon>
        <taxon>Araneidae</taxon>
        <taxon>Araneus</taxon>
    </lineage>
</organism>
<dbReference type="EMBL" id="BGPR01000199">
    <property type="protein sequence ID" value="GBM04155.1"/>
    <property type="molecule type" value="Genomic_DNA"/>
</dbReference>
<evidence type="ECO:0000313" key="2">
    <source>
        <dbReference type="Proteomes" id="UP000499080"/>
    </source>
</evidence>
<protein>
    <submittedName>
        <fullName evidence="1">Uncharacterized protein</fullName>
    </submittedName>
</protein>
<proteinExistence type="predicted"/>
<keyword evidence="2" id="KW-1185">Reference proteome</keyword>
<gene>
    <name evidence="1" type="ORF">AVEN_115527_1</name>
</gene>
<comment type="caution">
    <text evidence="1">The sequence shown here is derived from an EMBL/GenBank/DDBJ whole genome shotgun (WGS) entry which is preliminary data.</text>
</comment>
<evidence type="ECO:0000313" key="1">
    <source>
        <dbReference type="EMBL" id="GBM04155.1"/>
    </source>
</evidence>
<reference evidence="1 2" key="1">
    <citation type="journal article" date="2019" name="Sci. Rep.">
        <title>Orb-weaving spider Araneus ventricosus genome elucidates the spidroin gene catalogue.</title>
        <authorList>
            <person name="Kono N."/>
            <person name="Nakamura H."/>
            <person name="Ohtoshi R."/>
            <person name="Moran D.A.P."/>
            <person name="Shinohara A."/>
            <person name="Yoshida Y."/>
            <person name="Fujiwara M."/>
            <person name="Mori M."/>
            <person name="Tomita M."/>
            <person name="Arakawa K."/>
        </authorList>
    </citation>
    <scope>NUCLEOTIDE SEQUENCE [LARGE SCALE GENOMIC DNA]</scope>
</reference>
<name>A0A4Y2CLG5_ARAVE</name>
<accession>A0A4Y2CLG5</accession>